<dbReference type="InterPro" id="IPR036322">
    <property type="entry name" value="WD40_repeat_dom_sf"/>
</dbReference>
<protein>
    <submittedName>
        <fullName evidence="5">Uncharacterized protein</fullName>
    </submittedName>
</protein>
<accession>X6LIA3</accession>
<dbReference type="InterPro" id="IPR019775">
    <property type="entry name" value="WD40_repeat_CS"/>
</dbReference>
<evidence type="ECO:0000256" key="4">
    <source>
        <dbReference type="SAM" id="Coils"/>
    </source>
</evidence>
<keyword evidence="4" id="KW-0175">Coiled coil</keyword>
<keyword evidence="1 3" id="KW-0853">WD repeat</keyword>
<dbReference type="PROSITE" id="PS00678">
    <property type="entry name" value="WD_REPEATS_1"/>
    <property type="match status" value="1"/>
</dbReference>
<evidence type="ECO:0000313" key="6">
    <source>
        <dbReference type="Proteomes" id="UP000023152"/>
    </source>
</evidence>
<dbReference type="InterPro" id="IPR015943">
    <property type="entry name" value="WD40/YVTN_repeat-like_dom_sf"/>
</dbReference>
<dbReference type="Proteomes" id="UP000023152">
    <property type="component" value="Unassembled WGS sequence"/>
</dbReference>
<dbReference type="InterPro" id="IPR001680">
    <property type="entry name" value="WD40_rpt"/>
</dbReference>
<name>X6LIA3_RETFI</name>
<proteinExistence type="predicted"/>
<keyword evidence="6" id="KW-1185">Reference proteome</keyword>
<organism evidence="5 6">
    <name type="scientific">Reticulomyxa filosa</name>
    <dbReference type="NCBI Taxonomy" id="46433"/>
    <lineage>
        <taxon>Eukaryota</taxon>
        <taxon>Sar</taxon>
        <taxon>Rhizaria</taxon>
        <taxon>Retaria</taxon>
        <taxon>Foraminifera</taxon>
        <taxon>Monothalamids</taxon>
        <taxon>Reticulomyxidae</taxon>
        <taxon>Reticulomyxa</taxon>
    </lineage>
</organism>
<gene>
    <name evidence="5" type="ORF">RFI_37027</name>
</gene>
<feature type="repeat" description="WD" evidence="3">
    <location>
        <begin position="180"/>
        <end position="202"/>
    </location>
</feature>
<dbReference type="Gene3D" id="2.130.10.10">
    <property type="entry name" value="YVTN repeat-like/Quinoprotein amine dehydrogenase"/>
    <property type="match status" value="1"/>
</dbReference>
<dbReference type="PROSITE" id="PS50082">
    <property type="entry name" value="WD_REPEATS_2"/>
    <property type="match status" value="1"/>
</dbReference>
<dbReference type="AlphaFoldDB" id="X6LIA3"/>
<dbReference type="EMBL" id="ASPP01041112">
    <property type="protein sequence ID" value="ETO00420.1"/>
    <property type="molecule type" value="Genomic_DNA"/>
</dbReference>
<feature type="coiled-coil region" evidence="4">
    <location>
        <begin position="20"/>
        <end position="52"/>
    </location>
</feature>
<evidence type="ECO:0000256" key="2">
    <source>
        <dbReference type="ARBA" id="ARBA00022737"/>
    </source>
</evidence>
<keyword evidence="2" id="KW-0677">Repeat</keyword>
<evidence type="ECO:0000313" key="5">
    <source>
        <dbReference type="EMBL" id="ETO00420.1"/>
    </source>
</evidence>
<evidence type="ECO:0000256" key="1">
    <source>
        <dbReference type="ARBA" id="ARBA00022574"/>
    </source>
</evidence>
<comment type="caution">
    <text evidence="5">The sequence shown here is derived from an EMBL/GenBank/DDBJ whole genome shotgun (WGS) entry which is preliminary data.</text>
</comment>
<dbReference type="SUPFAM" id="SSF50978">
    <property type="entry name" value="WD40 repeat-like"/>
    <property type="match status" value="1"/>
</dbReference>
<evidence type="ECO:0000256" key="3">
    <source>
        <dbReference type="PROSITE-ProRule" id="PRU00221"/>
    </source>
</evidence>
<sequence>MKKQIIEQNNTFQNQFKFKIDELNRKLNEDIIEIHQLKIQNKDNEINILNQNTQLKDKQIIGKDELIQQMERDFNDKKKKLQYQYEQSITLLEDKNLQDFQTLSKKPNSDFVRSIDYSTFDDEQFICSGSCHLMVVDIYVLDHLTKQFVYGILKHQNHYMFSMDMKRVFGVLIFHHYKAICSGSNDNTIRFWDIRSNKNELYMIKGNKYEDDGITCLKFLPLKKKEKENENKKNIDYDFKFENTYLKFLVRFLYKQKFEDEDNQLLVSEEWILYCCLVKI</sequence>
<reference evidence="5 6" key="1">
    <citation type="journal article" date="2013" name="Curr. Biol.">
        <title>The Genome of the Foraminiferan Reticulomyxa filosa.</title>
        <authorList>
            <person name="Glockner G."/>
            <person name="Hulsmann N."/>
            <person name="Schleicher M."/>
            <person name="Noegel A.A."/>
            <person name="Eichinger L."/>
            <person name="Gallinger C."/>
            <person name="Pawlowski J."/>
            <person name="Sierra R."/>
            <person name="Euteneuer U."/>
            <person name="Pillet L."/>
            <person name="Moustafa A."/>
            <person name="Platzer M."/>
            <person name="Groth M."/>
            <person name="Szafranski K."/>
            <person name="Schliwa M."/>
        </authorList>
    </citation>
    <scope>NUCLEOTIDE SEQUENCE [LARGE SCALE GENOMIC DNA]</scope>
</reference>